<evidence type="ECO:0000313" key="8">
    <source>
        <dbReference type="Proteomes" id="UP000078542"/>
    </source>
</evidence>
<dbReference type="InterPro" id="IPR008758">
    <property type="entry name" value="Peptidase_S28"/>
</dbReference>
<dbReference type="InterPro" id="IPR029058">
    <property type="entry name" value="AB_hydrolase_fold"/>
</dbReference>
<proteinExistence type="inferred from homology"/>
<keyword evidence="4" id="KW-0378">Hydrolase</keyword>
<dbReference type="Gene3D" id="1.20.120.980">
    <property type="entry name" value="Serine carboxypeptidase S28, SKS domain"/>
    <property type="match status" value="1"/>
</dbReference>
<organism evidence="7 8">
    <name type="scientific">Cyphomyrmex costatus</name>
    <dbReference type="NCBI Taxonomy" id="456900"/>
    <lineage>
        <taxon>Eukaryota</taxon>
        <taxon>Metazoa</taxon>
        <taxon>Ecdysozoa</taxon>
        <taxon>Arthropoda</taxon>
        <taxon>Hexapoda</taxon>
        <taxon>Insecta</taxon>
        <taxon>Pterygota</taxon>
        <taxon>Neoptera</taxon>
        <taxon>Endopterygota</taxon>
        <taxon>Hymenoptera</taxon>
        <taxon>Apocrita</taxon>
        <taxon>Aculeata</taxon>
        <taxon>Formicoidea</taxon>
        <taxon>Formicidae</taxon>
        <taxon>Myrmicinae</taxon>
        <taxon>Cyphomyrmex</taxon>
    </lineage>
</organism>
<dbReference type="Pfam" id="PF05577">
    <property type="entry name" value="Peptidase_S28"/>
    <property type="match status" value="1"/>
</dbReference>
<evidence type="ECO:0000313" key="7">
    <source>
        <dbReference type="EMBL" id="KYM93462.1"/>
    </source>
</evidence>
<feature type="signal peptide" evidence="6">
    <location>
        <begin position="1"/>
        <end position="19"/>
    </location>
</feature>
<evidence type="ECO:0000256" key="4">
    <source>
        <dbReference type="ARBA" id="ARBA00022801"/>
    </source>
</evidence>
<dbReference type="FunFam" id="1.20.120.980:FF:000003">
    <property type="entry name" value="Serine protease 16"/>
    <property type="match status" value="1"/>
</dbReference>
<dbReference type="Gene3D" id="3.40.50.1820">
    <property type="entry name" value="alpha/beta hydrolase"/>
    <property type="match status" value="1"/>
</dbReference>
<evidence type="ECO:0000256" key="2">
    <source>
        <dbReference type="ARBA" id="ARBA00022670"/>
    </source>
</evidence>
<name>A0A195BXZ0_9HYME</name>
<evidence type="ECO:0000256" key="6">
    <source>
        <dbReference type="SAM" id="SignalP"/>
    </source>
</evidence>
<keyword evidence="2 7" id="KW-0645">Protease</keyword>
<evidence type="ECO:0000256" key="3">
    <source>
        <dbReference type="ARBA" id="ARBA00022729"/>
    </source>
</evidence>
<dbReference type="SUPFAM" id="SSF53474">
    <property type="entry name" value="alpha/beta-Hydrolases"/>
    <property type="match status" value="1"/>
</dbReference>
<reference evidence="7 8" key="1">
    <citation type="submission" date="2016-03" db="EMBL/GenBank/DDBJ databases">
        <title>Cyphomyrmex costatus WGS genome.</title>
        <authorList>
            <person name="Nygaard S."/>
            <person name="Hu H."/>
            <person name="Boomsma J."/>
            <person name="Zhang G."/>
        </authorList>
    </citation>
    <scope>NUCLEOTIDE SEQUENCE [LARGE SCALE GENOMIC DNA]</scope>
    <source>
        <strain evidence="7">MS0001</strain>
        <tissue evidence="7">Whole body</tissue>
    </source>
</reference>
<dbReference type="GO" id="GO:0070008">
    <property type="term" value="F:serine-type exopeptidase activity"/>
    <property type="evidence" value="ECO:0007669"/>
    <property type="project" value="InterPro"/>
</dbReference>
<dbReference type="PANTHER" id="PTHR11010:SF5">
    <property type="entry name" value="RE36938P-RELATED"/>
    <property type="match status" value="1"/>
</dbReference>
<dbReference type="PANTHER" id="PTHR11010">
    <property type="entry name" value="PROTEASE S28 PRO-X CARBOXYPEPTIDASE-RELATED"/>
    <property type="match status" value="1"/>
</dbReference>
<comment type="similarity">
    <text evidence="1">Belongs to the peptidase S28 family.</text>
</comment>
<dbReference type="AlphaFoldDB" id="A0A195BXZ0"/>
<evidence type="ECO:0000256" key="5">
    <source>
        <dbReference type="ARBA" id="ARBA00023180"/>
    </source>
</evidence>
<protein>
    <submittedName>
        <fullName evidence="7">Putative serine protease K12H4.7</fullName>
    </submittedName>
</protein>
<dbReference type="GO" id="GO:0006508">
    <property type="term" value="P:proteolysis"/>
    <property type="evidence" value="ECO:0007669"/>
    <property type="project" value="UniProtKB-KW"/>
</dbReference>
<dbReference type="InterPro" id="IPR042269">
    <property type="entry name" value="Ser_carbopepase_S28_SKS"/>
</dbReference>
<dbReference type="GO" id="GO:0008239">
    <property type="term" value="F:dipeptidyl-peptidase activity"/>
    <property type="evidence" value="ECO:0007669"/>
    <property type="project" value="TreeGrafter"/>
</dbReference>
<gene>
    <name evidence="7" type="ORF">ALC62_15820</name>
</gene>
<accession>A0A195BXZ0</accession>
<dbReference type="Proteomes" id="UP000078542">
    <property type="component" value="Unassembled WGS sequence"/>
</dbReference>
<sequence length="509" mass="57444">MIALSILFILCSIHPLVNGVGFRGFTFQGLEEPEPSTKNAGKNIVEGWITQPLDHFNYRDNRTWSMRYKENSAFLKKNGPMLIMIGGEWEITDGFLQGGLMYEIGVKYHGLMYYTEHRFYGQSRPTKDISTENLQYLNADQALADLAYFIQTKKKEKNLGKSIVIVVGCSYAGNMAAWARLKYPHLIQGTLASSAPVQAKADFYEYFEVVTDSLGKHSKNCVESVKTAFSLVEELLATKAGPRKLKLLFNLCHVPDVKSPSDLGYFMNTLSEIFAGVVQYNKIENGETNIAALCDKMTAKHLGSPLQRLARLFLNQDKCVDVSYNNFVKIYQETSWDSPAATSIMRQWYHQTCTEYGYYQTTNSNRSIFGKLFPLNYYINLCTDFYNKKILNSHVRRTNIMYGGQLPDLQNVIFVNGDSDPWHPLSVLQDLNAFSPAIVISGSSHCRDIYSDIATDPDNLKKARAKIRKIIGKWISELPIISFMGIVPPYSLGSIVTSSLRLIASSRLV</sequence>
<evidence type="ECO:0000256" key="1">
    <source>
        <dbReference type="ARBA" id="ARBA00011079"/>
    </source>
</evidence>
<keyword evidence="5" id="KW-0325">Glycoprotein</keyword>
<dbReference type="EMBL" id="KQ978501">
    <property type="protein sequence ID" value="KYM93462.1"/>
    <property type="molecule type" value="Genomic_DNA"/>
</dbReference>
<keyword evidence="3 6" id="KW-0732">Signal</keyword>
<feature type="chain" id="PRO_5008269747" evidence="6">
    <location>
        <begin position="20"/>
        <end position="509"/>
    </location>
</feature>
<keyword evidence="8" id="KW-1185">Reference proteome</keyword>